<dbReference type="PANTHER" id="PTHR11705:SF143">
    <property type="entry name" value="SLL0236 PROTEIN"/>
    <property type="match status" value="1"/>
</dbReference>
<dbReference type="Pfam" id="PF00246">
    <property type="entry name" value="Peptidase_M14"/>
    <property type="match status" value="2"/>
</dbReference>
<evidence type="ECO:0000256" key="3">
    <source>
        <dbReference type="ARBA" id="ARBA00022670"/>
    </source>
</evidence>
<name>A0A6J4UDI1_9BACT</name>
<dbReference type="PRINTS" id="PR00765">
    <property type="entry name" value="CRBOXYPTASEA"/>
</dbReference>
<comment type="cofactor">
    <cofactor evidence="1">
        <name>Zn(2+)</name>
        <dbReference type="ChEBI" id="CHEBI:29105"/>
    </cofactor>
</comment>
<dbReference type="EMBL" id="CADCWK010000027">
    <property type="protein sequence ID" value="CAA9544644.1"/>
    <property type="molecule type" value="Genomic_DNA"/>
</dbReference>
<accession>A0A6J4UDI1</accession>
<keyword evidence="4" id="KW-0378">Hydrolase</keyword>
<evidence type="ECO:0000256" key="4">
    <source>
        <dbReference type="ARBA" id="ARBA00022801"/>
    </source>
</evidence>
<feature type="domain" description="Peptidase M14" evidence="8">
    <location>
        <begin position="8"/>
        <end position="360"/>
    </location>
</feature>
<evidence type="ECO:0000256" key="7">
    <source>
        <dbReference type="PROSITE-ProRule" id="PRU01379"/>
    </source>
</evidence>
<dbReference type="GO" id="GO:0006508">
    <property type="term" value="P:proteolysis"/>
    <property type="evidence" value="ECO:0007669"/>
    <property type="project" value="UniProtKB-KW"/>
</dbReference>
<evidence type="ECO:0000256" key="6">
    <source>
        <dbReference type="ARBA" id="ARBA00023049"/>
    </source>
</evidence>
<dbReference type="GO" id="GO:0008270">
    <property type="term" value="F:zinc ion binding"/>
    <property type="evidence" value="ECO:0007669"/>
    <property type="project" value="InterPro"/>
</dbReference>
<evidence type="ECO:0000259" key="8">
    <source>
        <dbReference type="PROSITE" id="PS52035"/>
    </source>
</evidence>
<dbReference type="PANTHER" id="PTHR11705">
    <property type="entry name" value="PROTEASE FAMILY M14 CARBOXYPEPTIDASE A,B"/>
    <property type="match status" value="1"/>
</dbReference>
<evidence type="ECO:0000313" key="9">
    <source>
        <dbReference type="EMBL" id="CAA9544644.1"/>
    </source>
</evidence>
<dbReference type="Gene3D" id="3.40.630.10">
    <property type="entry name" value="Zn peptidases"/>
    <property type="match status" value="1"/>
</dbReference>
<dbReference type="GO" id="GO:0004181">
    <property type="term" value="F:metallocarboxypeptidase activity"/>
    <property type="evidence" value="ECO:0007669"/>
    <property type="project" value="InterPro"/>
</dbReference>
<evidence type="ECO:0000256" key="2">
    <source>
        <dbReference type="ARBA" id="ARBA00005988"/>
    </source>
</evidence>
<feature type="active site" description="Proton donor/acceptor" evidence="7">
    <location>
        <position position="336"/>
    </location>
</feature>
<evidence type="ECO:0000256" key="5">
    <source>
        <dbReference type="ARBA" id="ARBA00022833"/>
    </source>
</evidence>
<reference evidence="9" key="1">
    <citation type="submission" date="2020-02" db="EMBL/GenBank/DDBJ databases">
        <authorList>
            <person name="Meier V. D."/>
        </authorList>
    </citation>
    <scope>NUCLEOTIDE SEQUENCE</scope>
    <source>
        <strain evidence="9">AVDCRST_MAG33</strain>
    </source>
</reference>
<dbReference type="CDD" id="cd06905">
    <property type="entry name" value="M14-like"/>
    <property type="match status" value="1"/>
</dbReference>
<sequence length="553" mass="60887">MTPLTFDRYPSHDEIATLLQSWAEAFPDLMTVETIGHSSEGRPLLSATVSDRRAGSPDDKPAVYVEGNIHAGEVLPSVVALATIQALLSRAREPDVADVLARYTFYVRPRVSPDGAEVYLTTPYRLRSAAIPWPSPSRQPGLHPEDIDGDGEITVMRIRDPRGEWCVSDLDPRIMLRCDPDTPESKRYQLVQEGMVEGPVGANLTMASSYWGLDFNRSFPHNWQPEYLQYGAGPYPLSMPETRATADFFLAHPNIFAAVLYHTAGGFIFTLPSSRSITSYPHDDLESEYRTLTRHYVRMTGCPAFQSYDEETDTARSGSLMDWAYSQMGVLTWVPELWDVQKTSTARPERVAPFQTLDEAGEARMLAWNDEALGGRGFVAWHPFDHPQLGPVEIGGWTFKYTHQNAPVQYIEEIAGPAIDWSFLVARSAPRLEIESIDVQGLGEGHWLVTARVANAGFLPTNVCQQAVDVRRAGTVSVDLAGVGAKVLDGGQRQSIGHLKGESSATDEPWRGPVAARRRADVRFVVEATAGTEVTVTASCPRAGRAVTTVTLG</sequence>
<dbReference type="SMART" id="SM00631">
    <property type="entry name" value="Zn_pept"/>
    <property type="match status" value="1"/>
</dbReference>
<dbReference type="PROSITE" id="PS52035">
    <property type="entry name" value="PEPTIDASE_M14"/>
    <property type="match status" value="1"/>
</dbReference>
<keyword evidence="3" id="KW-0645">Protease</keyword>
<keyword evidence="5" id="KW-0862">Zinc</keyword>
<keyword evidence="6" id="KW-0482">Metalloprotease</keyword>
<organism evidence="9">
    <name type="scientific">uncultured Thermomicrobiales bacterium</name>
    <dbReference type="NCBI Taxonomy" id="1645740"/>
    <lineage>
        <taxon>Bacteria</taxon>
        <taxon>Pseudomonadati</taxon>
        <taxon>Thermomicrobiota</taxon>
        <taxon>Thermomicrobia</taxon>
        <taxon>Thermomicrobiales</taxon>
        <taxon>environmental samples</taxon>
    </lineage>
</organism>
<gene>
    <name evidence="9" type="ORF">AVDCRST_MAG33-327</name>
</gene>
<dbReference type="InterPro" id="IPR000834">
    <property type="entry name" value="Peptidase_M14"/>
</dbReference>
<protein>
    <recommendedName>
        <fullName evidence="8">Peptidase M14 domain-containing protein</fullName>
    </recommendedName>
</protein>
<evidence type="ECO:0000256" key="1">
    <source>
        <dbReference type="ARBA" id="ARBA00001947"/>
    </source>
</evidence>
<dbReference type="SUPFAM" id="SSF53187">
    <property type="entry name" value="Zn-dependent exopeptidases"/>
    <property type="match status" value="1"/>
</dbReference>
<comment type="similarity">
    <text evidence="2 7">Belongs to the peptidase M14 family.</text>
</comment>
<dbReference type="AlphaFoldDB" id="A0A6J4UDI1"/>
<dbReference type="GO" id="GO:0005615">
    <property type="term" value="C:extracellular space"/>
    <property type="evidence" value="ECO:0007669"/>
    <property type="project" value="TreeGrafter"/>
</dbReference>
<proteinExistence type="inferred from homology"/>